<dbReference type="GeneTree" id="ENSGT00390000004048"/>
<accession>H2Y0U0</accession>
<proteinExistence type="predicted"/>
<protein>
    <submittedName>
        <fullName evidence="1">Uncharacterized protein</fullName>
    </submittedName>
</protein>
<name>H2Y0U0_CIOIN</name>
<keyword evidence="2" id="KW-1185">Reference proteome</keyword>
<evidence type="ECO:0000313" key="1">
    <source>
        <dbReference type="Ensembl" id="ENSCINP00000035524.1"/>
    </source>
</evidence>
<reference evidence="1" key="3">
    <citation type="submission" date="2025-08" db="UniProtKB">
        <authorList>
            <consortium name="Ensembl"/>
        </authorList>
    </citation>
    <scope>IDENTIFICATION</scope>
</reference>
<dbReference type="InParanoid" id="H2Y0U0"/>
<dbReference type="AlphaFoldDB" id="H2Y0U0"/>
<reference evidence="1" key="2">
    <citation type="journal article" date="2008" name="Genome Biol.">
        <title>Improved genome assembly and evidence-based global gene model set for the chordate Ciona intestinalis: new insight into intron and operon populations.</title>
        <authorList>
            <person name="Satou Y."/>
            <person name="Mineta K."/>
            <person name="Ogasawara M."/>
            <person name="Sasakura Y."/>
            <person name="Shoguchi E."/>
            <person name="Ueno K."/>
            <person name="Yamada L."/>
            <person name="Matsumoto J."/>
            <person name="Wasserscheid J."/>
            <person name="Dewar K."/>
            <person name="Wiley G.B."/>
            <person name="Macmil S.L."/>
            <person name="Roe B.A."/>
            <person name="Zeller R.W."/>
            <person name="Hastings K.E."/>
            <person name="Lemaire P."/>
            <person name="Lindquist E."/>
            <person name="Endo T."/>
            <person name="Hotta K."/>
            <person name="Inaba K."/>
        </authorList>
    </citation>
    <scope>NUCLEOTIDE SEQUENCE [LARGE SCALE GENOMIC DNA]</scope>
    <source>
        <strain evidence="1">wild type</strain>
    </source>
</reference>
<dbReference type="Proteomes" id="UP000008144">
    <property type="component" value="Chromosome 1"/>
</dbReference>
<sequence>CLLLVAVCTASKANSIQVKKWYSESSKQKLAEAAKRAIDHLCSGENIPDDINDMICSRAALNEQGVPGFVRRTCMNCHVADPVCFNSCPSR</sequence>
<organism evidence="1 2">
    <name type="scientific">Ciona intestinalis</name>
    <name type="common">Transparent sea squirt</name>
    <name type="synonym">Ascidia intestinalis</name>
    <dbReference type="NCBI Taxonomy" id="7719"/>
    <lineage>
        <taxon>Eukaryota</taxon>
        <taxon>Metazoa</taxon>
        <taxon>Chordata</taxon>
        <taxon>Tunicata</taxon>
        <taxon>Ascidiacea</taxon>
        <taxon>Phlebobranchia</taxon>
        <taxon>Cionidae</taxon>
        <taxon>Ciona</taxon>
    </lineage>
</organism>
<reference evidence="2" key="1">
    <citation type="journal article" date="2002" name="Science">
        <title>The draft genome of Ciona intestinalis: insights into chordate and vertebrate origins.</title>
        <authorList>
            <person name="Dehal P."/>
            <person name="Satou Y."/>
            <person name="Campbell R.K."/>
            <person name="Chapman J."/>
            <person name="Degnan B."/>
            <person name="De Tomaso A."/>
            <person name="Davidson B."/>
            <person name="Di Gregorio A."/>
            <person name="Gelpke M."/>
            <person name="Goodstein D.M."/>
            <person name="Harafuji N."/>
            <person name="Hastings K.E."/>
            <person name="Ho I."/>
            <person name="Hotta K."/>
            <person name="Huang W."/>
            <person name="Kawashima T."/>
            <person name="Lemaire P."/>
            <person name="Martinez D."/>
            <person name="Meinertzhagen I.A."/>
            <person name="Necula S."/>
            <person name="Nonaka M."/>
            <person name="Putnam N."/>
            <person name="Rash S."/>
            <person name="Saiga H."/>
            <person name="Satake M."/>
            <person name="Terry A."/>
            <person name="Yamada L."/>
            <person name="Wang H.G."/>
            <person name="Awazu S."/>
            <person name="Azumi K."/>
            <person name="Boore J."/>
            <person name="Branno M."/>
            <person name="Chin-Bow S."/>
            <person name="DeSantis R."/>
            <person name="Doyle S."/>
            <person name="Francino P."/>
            <person name="Keys D.N."/>
            <person name="Haga S."/>
            <person name="Hayashi H."/>
            <person name="Hino K."/>
            <person name="Imai K.S."/>
            <person name="Inaba K."/>
            <person name="Kano S."/>
            <person name="Kobayashi K."/>
            <person name="Kobayashi M."/>
            <person name="Lee B.I."/>
            <person name="Makabe K.W."/>
            <person name="Manohar C."/>
            <person name="Matassi G."/>
            <person name="Medina M."/>
            <person name="Mochizuki Y."/>
            <person name="Mount S."/>
            <person name="Morishita T."/>
            <person name="Miura S."/>
            <person name="Nakayama A."/>
            <person name="Nishizaka S."/>
            <person name="Nomoto H."/>
            <person name="Ohta F."/>
            <person name="Oishi K."/>
            <person name="Rigoutsos I."/>
            <person name="Sano M."/>
            <person name="Sasaki A."/>
            <person name="Sasakura Y."/>
            <person name="Shoguchi E."/>
            <person name="Shin-i T."/>
            <person name="Spagnuolo A."/>
            <person name="Stainier D."/>
            <person name="Suzuki M.M."/>
            <person name="Tassy O."/>
            <person name="Takatori N."/>
            <person name="Tokuoka M."/>
            <person name="Yagi K."/>
            <person name="Yoshizaki F."/>
            <person name="Wada S."/>
            <person name="Zhang C."/>
            <person name="Hyatt P.D."/>
            <person name="Larimer F."/>
            <person name="Detter C."/>
            <person name="Doggett N."/>
            <person name="Glavina T."/>
            <person name="Hawkins T."/>
            <person name="Richardson P."/>
            <person name="Lucas S."/>
            <person name="Kohara Y."/>
            <person name="Levine M."/>
            <person name="Satoh N."/>
            <person name="Rokhsar D.S."/>
        </authorList>
    </citation>
    <scope>NUCLEOTIDE SEQUENCE [LARGE SCALE GENOMIC DNA]</scope>
</reference>
<dbReference type="Ensembl" id="ENSCINT00000035070.1">
    <property type="protein sequence ID" value="ENSCINP00000035524.1"/>
    <property type="gene ID" value="ENSCING00000022615.1"/>
</dbReference>
<dbReference type="HOGENOM" id="CLU_175676_0_0_1"/>
<evidence type="ECO:0000313" key="2">
    <source>
        <dbReference type="Proteomes" id="UP000008144"/>
    </source>
</evidence>
<reference evidence="1" key="4">
    <citation type="submission" date="2025-09" db="UniProtKB">
        <authorList>
            <consortium name="Ensembl"/>
        </authorList>
    </citation>
    <scope>IDENTIFICATION</scope>
</reference>
<dbReference type="EMBL" id="EAAA01000129">
    <property type="status" value="NOT_ANNOTATED_CDS"/>
    <property type="molecule type" value="Genomic_DNA"/>
</dbReference>